<organism evidence="4 5">
    <name type="scientific">Streptomyces glaucosporus</name>
    <dbReference type="NCBI Taxonomy" id="284044"/>
    <lineage>
        <taxon>Bacteria</taxon>
        <taxon>Bacillati</taxon>
        <taxon>Actinomycetota</taxon>
        <taxon>Actinomycetes</taxon>
        <taxon>Kitasatosporales</taxon>
        <taxon>Streptomycetaceae</taxon>
        <taxon>Streptomyces</taxon>
    </lineage>
</organism>
<evidence type="ECO:0000313" key="5">
    <source>
        <dbReference type="Proteomes" id="UP001500058"/>
    </source>
</evidence>
<name>A0ABP5VSZ4_9ACTN</name>
<dbReference type="RefSeq" id="WP_344632499.1">
    <property type="nucleotide sequence ID" value="NZ_BAAATJ010000020.1"/>
</dbReference>
<accession>A0ABP5VSZ4</accession>
<keyword evidence="5" id="KW-1185">Reference proteome</keyword>
<dbReference type="Pfam" id="PF01356">
    <property type="entry name" value="A_amylase_inhib"/>
    <property type="match status" value="1"/>
</dbReference>
<keyword evidence="1" id="KW-0022">Alpha-amylase inhibitor</keyword>
<protein>
    <recommendedName>
        <fullName evidence="6">Alpha-amylase inhibitor</fullName>
    </recommendedName>
</protein>
<dbReference type="InterPro" id="IPR036379">
    <property type="entry name" value="A-amylase_inhib_sf"/>
</dbReference>
<proteinExistence type="predicted"/>
<dbReference type="Gene3D" id="2.60.40.20">
    <property type="entry name" value="Alpha-amylase inhibitor"/>
    <property type="match status" value="1"/>
</dbReference>
<dbReference type="InterPro" id="IPR000833">
    <property type="entry name" value="A-amylase_inhib"/>
</dbReference>
<feature type="chain" id="PRO_5045196925" description="Alpha-amylase inhibitor" evidence="3">
    <location>
        <begin position="33"/>
        <end position="111"/>
    </location>
</feature>
<dbReference type="SUPFAM" id="SSF49498">
    <property type="entry name" value="alpha-Amylase inhibitor tendamistat"/>
    <property type="match status" value="1"/>
</dbReference>
<evidence type="ECO:0000256" key="2">
    <source>
        <dbReference type="ARBA" id="ARBA00023157"/>
    </source>
</evidence>
<keyword evidence="2" id="KW-1015">Disulfide bond</keyword>
<gene>
    <name evidence="4" type="ORF">GCM10010420_40540</name>
</gene>
<evidence type="ECO:0000313" key="4">
    <source>
        <dbReference type="EMBL" id="GAA2408211.1"/>
    </source>
</evidence>
<evidence type="ECO:0000256" key="3">
    <source>
        <dbReference type="SAM" id="SignalP"/>
    </source>
</evidence>
<comment type="caution">
    <text evidence="4">The sequence shown here is derived from an EMBL/GenBank/DDBJ whole genome shotgun (WGS) entry which is preliminary data.</text>
</comment>
<dbReference type="SMART" id="SM00783">
    <property type="entry name" value="A_amylase_inhib"/>
    <property type="match status" value="1"/>
</dbReference>
<sequence>MRVPLSLSRATVRTTTLALLLAGTVLGGPARAAGASDGGGAVPACVQVSAGWRYTFVANGCDTPWHGTVEYADGQDVPCRTAAPGETVTFPGHGTGDNRVIGLRACPDAEL</sequence>
<reference evidence="5" key="1">
    <citation type="journal article" date="2019" name="Int. J. Syst. Evol. Microbiol.">
        <title>The Global Catalogue of Microorganisms (GCM) 10K type strain sequencing project: providing services to taxonomists for standard genome sequencing and annotation.</title>
        <authorList>
            <consortium name="The Broad Institute Genomics Platform"/>
            <consortium name="The Broad Institute Genome Sequencing Center for Infectious Disease"/>
            <person name="Wu L."/>
            <person name="Ma J."/>
        </authorList>
    </citation>
    <scope>NUCLEOTIDE SEQUENCE [LARGE SCALE GENOMIC DNA]</scope>
    <source>
        <strain evidence="5">JCM 6921</strain>
    </source>
</reference>
<dbReference type="Proteomes" id="UP001500058">
    <property type="component" value="Unassembled WGS sequence"/>
</dbReference>
<keyword evidence="3" id="KW-0732">Signal</keyword>
<feature type="signal peptide" evidence="3">
    <location>
        <begin position="1"/>
        <end position="32"/>
    </location>
</feature>
<evidence type="ECO:0000256" key="1">
    <source>
        <dbReference type="ARBA" id="ARBA00022579"/>
    </source>
</evidence>
<dbReference type="EMBL" id="BAAATJ010000020">
    <property type="protein sequence ID" value="GAA2408211.1"/>
    <property type="molecule type" value="Genomic_DNA"/>
</dbReference>
<evidence type="ECO:0008006" key="6">
    <source>
        <dbReference type="Google" id="ProtNLM"/>
    </source>
</evidence>